<organism evidence="13 14">
    <name type="scientific">Duncaniella dubosii</name>
    <dbReference type="NCBI Taxonomy" id="2518971"/>
    <lineage>
        <taxon>Bacteria</taxon>
        <taxon>Pseudomonadati</taxon>
        <taxon>Bacteroidota</taxon>
        <taxon>Bacteroidia</taxon>
        <taxon>Bacteroidales</taxon>
        <taxon>Muribaculaceae</taxon>
        <taxon>Duncaniella</taxon>
    </lineage>
</organism>
<evidence type="ECO:0000256" key="1">
    <source>
        <dbReference type="ARBA" id="ARBA00011955"/>
    </source>
</evidence>
<comment type="function">
    <text evidence="12">Flavin transferase that catalyzes the transfer of the FMN moiety of FAD and its covalent binding to the hydroxyl group of a threonine residue in a target flavoprotein.</text>
</comment>
<dbReference type="KEGG" id="ddb:E7747_04015"/>
<dbReference type="EMBL" id="CP039396">
    <property type="protein sequence ID" value="QCD41536.1"/>
    <property type="molecule type" value="Genomic_DNA"/>
</dbReference>
<comment type="subcellular location">
    <subcellularLocation>
        <location evidence="12">Cell inner membrane</location>
        <topology evidence="12">Lipid-anchor</topology>
        <orientation evidence="12">Periplasmic side</orientation>
    </subcellularLocation>
</comment>
<keyword evidence="5 10" id="KW-0479">Metal-binding</keyword>
<gene>
    <name evidence="13" type="ORF">E7747_04015</name>
</gene>
<evidence type="ECO:0000256" key="8">
    <source>
        <dbReference type="ARBA" id="ARBA00031306"/>
    </source>
</evidence>
<proteinExistence type="inferred from homology"/>
<dbReference type="InterPro" id="IPR024932">
    <property type="entry name" value="ApbE"/>
</dbReference>
<evidence type="ECO:0000256" key="5">
    <source>
        <dbReference type="ARBA" id="ARBA00022723"/>
    </source>
</evidence>
<keyword evidence="12" id="KW-1003">Cell membrane</keyword>
<evidence type="ECO:0000256" key="7">
    <source>
        <dbReference type="ARBA" id="ARBA00022842"/>
    </source>
</evidence>
<dbReference type="EC" id="2.7.1.180" evidence="1 10"/>
<dbReference type="GO" id="GO:0046872">
    <property type="term" value="F:metal ion binding"/>
    <property type="evidence" value="ECO:0007669"/>
    <property type="project" value="UniProtKB-UniRule"/>
</dbReference>
<comment type="similarity">
    <text evidence="10 12">Belongs to the ApbE family.</text>
</comment>
<feature type="binding site" evidence="11">
    <location>
        <position position="172"/>
    </location>
    <ligand>
        <name>Mg(2+)</name>
        <dbReference type="ChEBI" id="CHEBI:18420"/>
    </ligand>
</feature>
<name>A0A4P7W0X7_9BACT</name>
<dbReference type="SUPFAM" id="SSF143631">
    <property type="entry name" value="ApbE-like"/>
    <property type="match status" value="1"/>
</dbReference>
<evidence type="ECO:0000256" key="12">
    <source>
        <dbReference type="RuleBase" id="RU363002"/>
    </source>
</evidence>
<keyword evidence="6 10" id="KW-0274">FAD</keyword>
<dbReference type="RefSeq" id="WP_123615613.1">
    <property type="nucleotide sequence ID" value="NZ_CAXHQF010000152.1"/>
</dbReference>
<evidence type="ECO:0000256" key="3">
    <source>
        <dbReference type="ARBA" id="ARBA00022630"/>
    </source>
</evidence>
<reference evidence="14" key="1">
    <citation type="submission" date="2019-02" db="EMBL/GenBank/DDBJ databases">
        <title>Isolation and identification of novel species under the genus Muribaculum.</title>
        <authorList>
            <person name="Miyake S."/>
            <person name="Ding Y."/>
            <person name="Low A."/>
            <person name="Soh M."/>
            <person name="Seedorf H."/>
        </authorList>
    </citation>
    <scope>NUCLEOTIDE SEQUENCE [LARGE SCALE GENOMIC DNA]</scope>
    <source>
        <strain evidence="14">H5</strain>
    </source>
</reference>
<keyword evidence="4 10" id="KW-0808">Transferase</keyword>
<keyword evidence="7 10" id="KW-0460">Magnesium</keyword>
<feature type="binding site" evidence="11">
    <location>
        <position position="294"/>
    </location>
    <ligand>
        <name>Mg(2+)</name>
        <dbReference type="ChEBI" id="CHEBI:18420"/>
    </ligand>
</feature>
<accession>A0A4P7W0X7</accession>
<feature type="binding site" evidence="11">
    <location>
        <position position="290"/>
    </location>
    <ligand>
        <name>Mg(2+)</name>
        <dbReference type="ChEBI" id="CHEBI:18420"/>
    </ligand>
</feature>
<protein>
    <recommendedName>
        <fullName evidence="2 10">FAD:protein FMN transferase</fullName>
        <ecNumber evidence="1 10">2.7.1.180</ecNumber>
    </recommendedName>
    <alternativeName>
        <fullName evidence="8 10">Flavin transferase</fullName>
    </alternativeName>
</protein>
<dbReference type="PANTHER" id="PTHR30040">
    <property type="entry name" value="THIAMINE BIOSYNTHESIS LIPOPROTEIN APBE"/>
    <property type="match status" value="1"/>
</dbReference>
<dbReference type="PROSITE" id="PS51257">
    <property type="entry name" value="PROKAR_LIPOPROTEIN"/>
    <property type="match status" value="1"/>
</dbReference>
<dbReference type="InterPro" id="IPR003374">
    <property type="entry name" value="ApbE-like_sf"/>
</dbReference>
<keyword evidence="3 10" id="KW-0285">Flavoprotein</keyword>
<keyword evidence="12" id="KW-0449">Lipoprotein</keyword>
<evidence type="ECO:0000256" key="11">
    <source>
        <dbReference type="PIRSR" id="PIRSR006268-2"/>
    </source>
</evidence>
<comment type="cofactor">
    <cofactor evidence="11">
        <name>Mg(2+)</name>
        <dbReference type="ChEBI" id="CHEBI:18420"/>
    </cofactor>
    <cofactor evidence="11">
        <name>Mn(2+)</name>
        <dbReference type="ChEBI" id="CHEBI:29035"/>
    </cofactor>
    <text evidence="11">Magnesium. Can also use manganese.</text>
</comment>
<keyword evidence="12" id="KW-0472">Membrane</keyword>
<dbReference type="Proteomes" id="UP000297149">
    <property type="component" value="Chromosome"/>
</dbReference>
<evidence type="ECO:0000256" key="9">
    <source>
        <dbReference type="ARBA" id="ARBA00048540"/>
    </source>
</evidence>
<dbReference type="PANTHER" id="PTHR30040:SF2">
    <property type="entry name" value="FAD:PROTEIN FMN TRANSFERASE"/>
    <property type="match status" value="1"/>
</dbReference>
<dbReference type="Pfam" id="PF02424">
    <property type="entry name" value="ApbE"/>
    <property type="match status" value="1"/>
</dbReference>
<sequence length="341" mass="37604">MSRNILTKWKILYLFGILMSLTVITSCNGRPTYRSFQGGVWNTTYNICYNSDRDLNDSIIAVMKQVEMSLSPFNDSSLISRINRGETCEADSLVRRIFIKSQEVNRASYGRFDPTLAPLINLWGFGYRKTGVEPTREMIDSVMRSVGIAECRIDSGNLIVRKTPQTEFNFSAITKGYGCDLVGEMLRRNGCEDFMVEIGGEIALGGKNPRGEEWHIMIDAPLENDTSIIHSRMAVIAVSGCGVATSGNYRNFKQTSSGRVWHTISTTDGLPAHTDLLSATVIAPSAMEADAYATACMAMNSDSARAMLDSLNGIEALLVTLNPTDSSYVIVPTRGFPEIRK</sequence>
<evidence type="ECO:0000256" key="2">
    <source>
        <dbReference type="ARBA" id="ARBA00016337"/>
    </source>
</evidence>
<dbReference type="GO" id="GO:0016740">
    <property type="term" value="F:transferase activity"/>
    <property type="evidence" value="ECO:0007669"/>
    <property type="project" value="UniProtKB-UniRule"/>
</dbReference>
<evidence type="ECO:0000256" key="4">
    <source>
        <dbReference type="ARBA" id="ARBA00022679"/>
    </source>
</evidence>
<comment type="catalytic activity">
    <reaction evidence="9 10 12">
        <text>L-threonyl-[protein] + FAD = FMN-L-threonyl-[protein] + AMP + H(+)</text>
        <dbReference type="Rhea" id="RHEA:36847"/>
        <dbReference type="Rhea" id="RHEA-COMP:11060"/>
        <dbReference type="Rhea" id="RHEA-COMP:11061"/>
        <dbReference type="ChEBI" id="CHEBI:15378"/>
        <dbReference type="ChEBI" id="CHEBI:30013"/>
        <dbReference type="ChEBI" id="CHEBI:57692"/>
        <dbReference type="ChEBI" id="CHEBI:74257"/>
        <dbReference type="ChEBI" id="CHEBI:456215"/>
        <dbReference type="EC" id="2.7.1.180"/>
    </reaction>
</comment>
<evidence type="ECO:0000256" key="6">
    <source>
        <dbReference type="ARBA" id="ARBA00022827"/>
    </source>
</evidence>
<evidence type="ECO:0000313" key="14">
    <source>
        <dbReference type="Proteomes" id="UP000297149"/>
    </source>
</evidence>
<dbReference type="PIRSF" id="PIRSF006268">
    <property type="entry name" value="ApbE"/>
    <property type="match status" value="1"/>
</dbReference>
<dbReference type="Gene3D" id="3.10.520.10">
    <property type="entry name" value="ApbE-like domains"/>
    <property type="match status" value="1"/>
</dbReference>
<keyword evidence="12" id="KW-0997">Cell inner membrane</keyword>
<keyword evidence="14" id="KW-1185">Reference proteome</keyword>
<evidence type="ECO:0000313" key="13">
    <source>
        <dbReference type="EMBL" id="QCD41536.1"/>
    </source>
</evidence>
<dbReference type="GO" id="GO:0005886">
    <property type="term" value="C:plasma membrane"/>
    <property type="evidence" value="ECO:0007669"/>
    <property type="project" value="UniProtKB-SubCell"/>
</dbReference>
<evidence type="ECO:0000256" key="10">
    <source>
        <dbReference type="PIRNR" id="PIRNR006268"/>
    </source>
</evidence>
<dbReference type="AlphaFoldDB" id="A0A4P7W0X7"/>